<name>A0ACB0LTC8_TRIPR</name>
<dbReference type="Proteomes" id="UP001177021">
    <property type="component" value="Unassembled WGS sequence"/>
</dbReference>
<organism evidence="1 2">
    <name type="scientific">Trifolium pratense</name>
    <name type="common">Red clover</name>
    <dbReference type="NCBI Taxonomy" id="57577"/>
    <lineage>
        <taxon>Eukaryota</taxon>
        <taxon>Viridiplantae</taxon>
        <taxon>Streptophyta</taxon>
        <taxon>Embryophyta</taxon>
        <taxon>Tracheophyta</taxon>
        <taxon>Spermatophyta</taxon>
        <taxon>Magnoliopsida</taxon>
        <taxon>eudicotyledons</taxon>
        <taxon>Gunneridae</taxon>
        <taxon>Pentapetalae</taxon>
        <taxon>rosids</taxon>
        <taxon>fabids</taxon>
        <taxon>Fabales</taxon>
        <taxon>Fabaceae</taxon>
        <taxon>Papilionoideae</taxon>
        <taxon>50 kb inversion clade</taxon>
        <taxon>NPAAA clade</taxon>
        <taxon>Hologalegina</taxon>
        <taxon>IRL clade</taxon>
        <taxon>Trifolieae</taxon>
        <taxon>Trifolium</taxon>
    </lineage>
</organism>
<keyword evidence="2" id="KW-1185">Reference proteome</keyword>
<accession>A0ACB0LTC8</accession>
<proteinExistence type="predicted"/>
<reference evidence="1" key="1">
    <citation type="submission" date="2023-10" db="EMBL/GenBank/DDBJ databases">
        <authorList>
            <person name="Rodriguez Cubillos JULIANA M."/>
            <person name="De Vega J."/>
        </authorList>
    </citation>
    <scope>NUCLEOTIDE SEQUENCE</scope>
</reference>
<protein>
    <submittedName>
        <fullName evidence="1">Uncharacterized protein</fullName>
    </submittedName>
</protein>
<evidence type="ECO:0000313" key="2">
    <source>
        <dbReference type="Proteomes" id="UP001177021"/>
    </source>
</evidence>
<gene>
    <name evidence="1" type="ORF">MILVUS5_LOCUS35475</name>
</gene>
<sequence>MEKNSEPNMIKLNSSNYTLWKTLMEDWLYTKDLYDPIEGESARSKDTSDTDWKKMNRKAVAIIRQWLDLSVYPHVEAETNAHTMWNKLKELYERKNVQNKACLIRKLVNMKYKDGESMAEHMSVFQNTVNQLTATDIKLDDELQALLLLSSLPDNWEVLVVTLTNSAPSGKLVMSTVKESMLNEEARRKERGLIGSPTQSEALVSESRGRSQSKNFYKRDKSESRSKSRARKEFTCFYCNREGHIKKYCRLLKRDQLREKDDDSENESDKDTSAVSHDSTTDVYIICDDDDSINLVSHDSTWIIDSGASYHVTPRRDFFSSYTIGDFGMVKMGNEGVCKIVGMGDVWVETSIGCKLQLKNVRHVPDIRLNLISVKALDIEGYHTYFGGGGICLKTLAHL</sequence>
<dbReference type="EMBL" id="CASHSV030000615">
    <property type="protein sequence ID" value="CAJ2671701.1"/>
    <property type="molecule type" value="Genomic_DNA"/>
</dbReference>
<comment type="caution">
    <text evidence="1">The sequence shown here is derived from an EMBL/GenBank/DDBJ whole genome shotgun (WGS) entry which is preliminary data.</text>
</comment>
<evidence type="ECO:0000313" key="1">
    <source>
        <dbReference type="EMBL" id="CAJ2671701.1"/>
    </source>
</evidence>